<dbReference type="SUPFAM" id="SSF55073">
    <property type="entry name" value="Nucleotide cyclase"/>
    <property type="match status" value="1"/>
</dbReference>
<dbReference type="InterPro" id="IPR050469">
    <property type="entry name" value="Diguanylate_Cyclase"/>
</dbReference>
<evidence type="ECO:0000259" key="4">
    <source>
        <dbReference type="PROSITE" id="PS50042"/>
    </source>
</evidence>
<dbReference type="InterPro" id="IPR018490">
    <property type="entry name" value="cNMP-bd_dom_sf"/>
</dbReference>
<evidence type="ECO:0000256" key="1">
    <source>
        <dbReference type="ARBA" id="ARBA00004496"/>
    </source>
</evidence>
<dbReference type="PROSITE" id="PS50887">
    <property type="entry name" value="GGDEF"/>
    <property type="match status" value="1"/>
</dbReference>
<dbReference type="GO" id="GO:0005886">
    <property type="term" value="C:plasma membrane"/>
    <property type="evidence" value="ECO:0007669"/>
    <property type="project" value="TreeGrafter"/>
</dbReference>
<dbReference type="InterPro" id="IPR029787">
    <property type="entry name" value="Nucleotide_cyclase"/>
</dbReference>
<accession>A0A1Y5Q631</accession>
<reference evidence="6" key="1">
    <citation type="submission" date="2016-03" db="EMBL/GenBank/DDBJ databases">
        <authorList>
            <person name="Ploux O."/>
        </authorList>
    </citation>
    <scope>NUCLEOTIDE SEQUENCE</scope>
    <source>
        <strain evidence="6">UC10</strain>
    </source>
</reference>
<evidence type="ECO:0000259" key="5">
    <source>
        <dbReference type="PROSITE" id="PS50887"/>
    </source>
</evidence>
<organism evidence="6">
    <name type="scientific">uncultured Stenotrophomonas sp</name>
    <dbReference type="NCBI Taxonomy" id="165438"/>
    <lineage>
        <taxon>Bacteria</taxon>
        <taxon>Pseudomonadati</taxon>
        <taxon>Pseudomonadota</taxon>
        <taxon>Gammaproteobacteria</taxon>
        <taxon>Lysobacterales</taxon>
        <taxon>Lysobacteraceae</taxon>
        <taxon>Stenotrophomonas</taxon>
        <taxon>environmental samples</taxon>
    </lineage>
</organism>
<dbReference type="InterPro" id="IPR043128">
    <property type="entry name" value="Rev_trsase/Diguanyl_cyclase"/>
</dbReference>
<dbReference type="EMBL" id="FLTS01000001">
    <property type="protein sequence ID" value="SBV37752.1"/>
    <property type="molecule type" value="Genomic_DNA"/>
</dbReference>
<dbReference type="Pfam" id="PF00027">
    <property type="entry name" value="cNMP_binding"/>
    <property type="match status" value="1"/>
</dbReference>
<dbReference type="GO" id="GO:0052621">
    <property type="term" value="F:diguanylate cyclase activity"/>
    <property type="evidence" value="ECO:0007669"/>
    <property type="project" value="UniProtKB-EC"/>
</dbReference>
<dbReference type="PROSITE" id="PS50042">
    <property type="entry name" value="CNMP_BINDING_3"/>
    <property type="match status" value="1"/>
</dbReference>
<dbReference type="GO" id="GO:0005737">
    <property type="term" value="C:cytoplasm"/>
    <property type="evidence" value="ECO:0007669"/>
    <property type="project" value="UniProtKB-SubCell"/>
</dbReference>
<feature type="domain" description="GGDEF" evidence="5">
    <location>
        <begin position="238"/>
        <end position="370"/>
    </location>
</feature>
<comment type="subcellular location">
    <subcellularLocation>
        <location evidence="1">Cytoplasm</location>
    </subcellularLocation>
</comment>
<evidence type="ECO:0000313" key="6">
    <source>
        <dbReference type="EMBL" id="SBV37752.1"/>
    </source>
</evidence>
<dbReference type="CDD" id="cd01949">
    <property type="entry name" value="GGDEF"/>
    <property type="match status" value="1"/>
</dbReference>
<dbReference type="InterPro" id="IPR000160">
    <property type="entry name" value="GGDEF_dom"/>
</dbReference>
<feature type="domain" description="Cyclic nucleotide-binding" evidence="4">
    <location>
        <begin position="72"/>
        <end position="153"/>
    </location>
</feature>
<protein>
    <recommendedName>
        <fullName evidence="2">diguanylate cyclase</fullName>
        <ecNumber evidence="2">2.7.7.65</ecNumber>
    </recommendedName>
</protein>
<dbReference type="InterPro" id="IPR014710">
    <property type="entry name" value="RmlC-like_jellyroll"/>
</dbReference>
<dbReference type="Gene3D" id="3.30.70.270">
    <property type="match status" value="1"/>
</dbReference>
<dbReference type="SMART" id="SM00100">
    <property type="entry name" value="cNMP"/>
    <property type="match status" value="1"/>
</dbReference>
<dbReference type="SUPFAM" id="SSF51206">
    <property type="entry name" value="cAMP-binding domain-like"/>
    <property type="match status" value="1"/>
</dbReference>
<dbReference type="NCBIfam" id="TIGR00254">
    <property type="entry name" value="GGDEF"/>
    <property type="match status" value="1"/>
</dbReference>
<proteinExistence type="predicted"/>
<dbReference type="CDD" id="cd00038">
    <property type="entry name" value="CAP_ED"/>
    <property type="match status" value="1"/>
</dbReference>
<gene>
    <name evidence="6" type="ORF">STPYR_12695</name>
</gene>
<evidence type="ECO:0000256" key="3">
    <source>
        <dbReference type="ARBA" id="ARBA00034247"/>
    </source>
</evidence>
<dbReference type="PANTHER" id="PTHR45138:SF9">
    <property type="entry name" value="DIGUANYLATE CYCLASE DGCM-RELATED"/>
    <property type="match status" value="1"/>
</dbReference>
<dbReference type="PANTHER" id="PTHR45138">
    <property type="entry name" value="REGULATORY COMPONENTS OF SENSORY TRANSDUCTION SYSTEM"/>
    <property type="match status" value="1"/>
</dbReference>
<evidence type="ECO:0000256" key="2">
    <source>
        <dbReference type="ARBA" id="ARBA00012528"/>
    </source>
</evidence>
<dbReference type="GO" id="GO:0043709">
    <property type="term" value="P:cell adhesion involved in single-species biofilm formation"/>
    <property type="evidence" value="ECO:0007669"/>
    <property type="project" value="TreeGrafter"/>
</dbReference>
<dbReference type="EC" id="2.7.7.65" evidence="2"/>
<dbReference type="Gene3D" id="2.60.120.10">
    <property type="entry name" value="Jelly Rolls"/>
    <property type="match status" value="1"/>
</dbReference>
<name>A0A1Y5Q631_9GAMM</name>
<comment type="catalytic activity">
    <reaction evidence="3">
        <text>2 GTP = 3',3'-c-di-GMP + 2 diphosphate</text>
        <dbReference type="Rhea" id="RHEA:24898"/>
        <dbReference type="ChEBI" id="CHEBI:33019"/>
        <dbReference type="ChEBI" id="CHEBI:37565"/>
        <dbReference type="ChEBI" id="CHEBI:58805"/>
        <dbReference type="EC" id="2.7.7.65"/>
    </reaction>
</comment>
<dbReference type="AlphaFoldDB" id="A0A1Y5Q631"/>
<sequence length="375" mass="41944">MYRTLSPVLCCLDDLRERELPGRQGREMNGNGAAIRTDEHEQSVAATAMAEIVHPVLSPAEAALFAEFGHVREVPAGQVLFHSGEFGSSMYVIRSGIVDLDFGEDLMVKYLGPGEFFGELGLLIGNHRRGADAQASTDVVLLELGHDDFQRLVDRAPGLIAYFLRRTIMRVVSNEQVLIRQLRHRNHDLEAALDNLYTTTHQLNHTEELVRTDELTGLDNRRGLTLYLQECRQTRRMPPQGLLLIDCDHFKHINDEYGHLVGDRVLQAVANILRSVVQVDGLACRLGGDEFCLLVQEADAEKLAHVAGFILQAVHGLLERAQPVPRICPVSIGACLLDPRSDWNDWYALADSAMYEAKRLGGNRLQWPRDWLGAN</sequence>
<dbReference type="Pfam" id="PF00990">
    <property type="entry name" value="GGDEF"/>
    <property type="match status" value="1"/>
</dbReference>
<dbReference type="InterPro" id="IPR000595">
    <property type="entry name" value="cNMP-bd_dom"/>
</dbReference>
<dbReference type="SMART" id="SM00267">
    <property type="entry name" value="GGDEF"/>
    <property type="match status" value="1"/>
</dbReference>
<dbReference type="GO" id="GO:1902201">
    <property type="term" value="P:negative regulation of bacterial-type flagellum-dependent cell motility"/>
    <property type="evidence" value="ECO:0007669"/>
    <property type="project" value="TreeGrafter"/>
</dbReference>